<keyword evidence="2" id="KW-0997">Cell inner membrane</keyword>
<feature type="transmembrane region" description="Helical" evidence="3">
    <location>
        <begin position="35"/>
        <end position="57"/>
    </location>
</feature>
<dbReference type="PANTHER" id="PTHR32196:SF32">
    <property type="entry name" value="XYLOSE TRANSPORT SYSTEM PERMEASE PROTEIN XYLH"/>
    <property type="match status" value="1"/>
</dbReference>
<reference evidence="4 5" key="1">
    <citation type="submission" date="2019-12" db="EMBL/GenBank/DDBJ databases">
        <title>Enteriobacteria Tanzani isolates_8377-8380.</title>
        <authorList>
            <person name="Subbiah M."/>
            <person name="Call D."/>
        </authorList>
    </citation>
    <scope>NUCLEOTIDE SEQUENCE [LARGE SCALE GENOMIC DNA]</scope>
    <source>
        <strain evidence="4 5">8378wB3</strain>
    </source>
</reference>
<name>A0AAW9X8W7_ECOLX</name>
<dbReference type="GO" id="GO:0005886">
    <property type="term" value="C:plasma membrane"/>
    <property type="evidence" value="ECO:0007669"/>
    <property type="project" value="TreeGrafter"/>
</dbReference>
<dbReference type="AlphaFoldDB" id="A0AAW9X8W7"/>
<sequence length="125" mass="13195">MTSQTSPQAAGGVADSRNTFKASQRLRQLFARYKILALLLAVAAIWLFFSMLTNGAFTSPRNLSNLLRQMSITGMLACGMVFVIIAGEIDLSVGSLLGLLGGVAAILDQGLGWPITATVPVVLLL</sequence>
<evidence type="ECO:0000313" key="5">
    <source>
        <dbReference type="Proteomes" id="UP000441160"/>
    </source>
</evidence>
<comment type="caution">
    <text evidence="4">The sequence shown here is derived from an EMBL/GenBank/DDBJ whole genome shotgun (WGS) entry which is preliminary data.</text>
</comment>
<evidence type="ECO:0000256" key="3">
    <source>
        <dbReference type="SAM" id="Phobius"/>
    </source>
</evidence>
<organism evidence="4 5">
    <name type="scientific">Escherichia coli</name>
    <dbReference type="NCBI Taxonomy" id="562"/>
    <lineage>
        <taxon>Bacteria</taxon>
        <taxon>Pseudomonadati</taxon>
        <taxon>Pseudomonadota</taxon>
        <taxon>Gammaproteobacteria</taxon>
        <taxon>Enterobacterales</taxon>
        <taxon>Enterobacteriaceae</taxon>
        <taxon>Escherichia</taxon>
    </lineage>
</organism>
<dbReference type="PANTHER" id="PTHR32196">
    <property type="entry name" value="ABC TRANSPORTER PERMEASE PROTEIN YPHD-RELATED-RELATED"/>
    <property type="match status" value="1"/>
</dbReference>
<keyword evidence="3" id="KW-1133">Transmembrane helix</keyword>
<feature type="transmembrane region" description="Helical" evidence="3">
    <location>
        <begin position="96"/>
        <end position="115"/>
    </location>
</feature>
<keyword evidence="3" id="KW-0472">Membrane</keyword>
<accession>A0AAW9X8W7</accession>
<keyword evidence="1" id="KW-0813">Transport</keyword>
<evidence type="ECO:0000313" key="4">
    <source>
        <dbReference type="EMBL" id="MWU34511.1"/>
    </source>
</evidence>
<evidence type="ECO:0000256" key="1">
    <source>
        <dbReference type="ARBA" id="ARBA00022448"/>
    </source>
</evidence>
<evidence type="ECO:0000256" key="2">
    <source>
        <dbReference type="ARBA" id="ARBA00022519"/>
    </source>
</evidence>
<keyword evidence="3" id="KW-0812">Transmembrane</keyword>
<dbReference type="Proteomes" id="UP000441160">
    <property type="component" value="Unassembled WGS sequence"/>
</dbReference>
<keyword evidence="2" id="KW-1003">Cell membrane</keyword>
<proteinExistence type="predicted"/>
<dbReference type="EMBL" id="WTRX01000430">
    <property type="protein sequence ID" value="MWU34511.1"/>
    <property type="molecule type" value="Genomic_DNA"/>
</dbReference>
<gene>
    <name evidence="4" type="ORF">GP944_28445</name>
</gene>
<protein>
    <submittedName>
        <fullName evidence="4">Sugar ABC transporter permease</fullName>
    </submittedName>
</protein>
<feature type="transmembrane region" description="Helical" evidence="3">
    <location>
        <begin position="69"/>
        <end position="89"/>
    </location>
</feature>
<feature type="non-terminal residue" evidence="4">
    <location>
        <position position="125"/>
    </location>
</feature>